<dbReference type="GO" id="GO:0097602">
    <property type="term" value="F:cullin family protein binding"/>
    <property type="evidence" value="ECO:0007669"/>
    <property type="project" value="InterPro"/>
</dbReference>
<dbReference type="Gene3D" id="3.30.40.10">
    <property type="entry name" value="Zinc/RING finger domain, C3HC4 (zinc finger)"/>
    <property type="match status" value="1"/>
</dbReference>
<dbReference type="OrthoDB" id="1681166at2759"/>
<keyword evidence="3" id="KW-0479">Metal-binding</keyword>
<dbReference type="Proteomes" id="UP000053611">
    <property type="component" value="Unassembled WGS sequence"/>
</dbReference>
<feature type="domain" description="RING-type" evidence="11">
    <location>
        <begin position="54"/>
        <end position="97"/>
    </location>
</feature>
<keyword evidence="8" id="KW-0131">Cell cycle</keyword>
<evidence type="ECO:0000259" key="11">
    <source>
        <dbReference type="PROSITE" id="PS50089"/>
    </source>
</evidence>
<evidence type="ECO:0000256" key="6">
    <source>
        <dbReference type="ARBA" id="ARBA00022786"/>
    </source>
</evidence>
<dbReference type="PANTHER" id="PTHR11210">
    <property type="entry name" value="RING BOX"/>
    <property type="match status" value="1"/>
</dbReference>
<dbReference type="GO" id="GO:0008270">
    <property type="term" value="F:zinc ion binding"/>
    <property type="evidence" value="ECO:0007669"/>
    <property type="project" value="UniProtKB-KW"/>
</dbReference>
<accession>A0A0J0XKQ2</accession>
<dbReference type="InterPro" id="IPR001841">
    <property type="entry name" value="Znf_RING"/>
</dbReference>
<keyword evidence="6" id="KW-0833">Ubl conjugation pathway</keyword>
<keyword evidence="13" id="KW-1185">Reference proteome</keyword>
<keyword evidence="5" id="KW-0498">Mitosis</keyword>
<evidence type="ECO:0000256" key="3">
    <source>
        <dbReference type="ARBA" id="ARBA00022723"/>
    </source>
</evidence>
<dbReference type="GO" id="GO:0061630">
    <property type="term" value="F:ubiquitin protein ligase activity"/>
    <property type="evidence" value="ECO:0007669"/>
    <property type="project" value="InterPro"/>
</dbReference>
<dbReference type="STRING" id="879819.A0A0J0XKQ2"/>
<evidence type="ECO:0000256" key="2">
    <source>
        <dbReference type="ARBA" id="ARBA00022618"/>
    </source>
</evidence>
<evidence type="ECO:0000256" key="9">
    <source>
        <dbReference type="PROSITE-ProRule" id="PRU00175"/>
    </source>
</evidence>
<keyword evidence="7" id="KW-0862">Zinc</keyword>
<dbReference type="AlphaFoldDB" id="A0A0J0XKQ2"/>
<dbReference type="CDD" id="cd16456">
    <property type="entry name" value="RING-H2_APC11"/>
    <property type="match status" value="1"/>
</dbReference>
<dbReference type="Pfam" id="PF12861">
    <property type="entry name" value="zf-ANAPC11"/>
    <property type="match status" value="1"/>
</dbReference>
<evidence type="ECO:0000256" key="1">
    <source>
        <dbReference type="ARBA" id="ARBA00013928"/>
    </source>
</evidence>
<evidence type="ECO:0000256" key="10">
    <source>
        <dbReference type="SAM" id="MobiDB-lite"/>
    </source>
</evidence>
<dbReference type="PROSITE" id="PS50089">
    <property type="entry name" value="ZF_RING_2"/>
    <property type="match status" value="1"/>
</dbReference>
<gene>
    <name evidence="12" type="ORF">CC85DRAFT_286296</name>
</gene>
<keyword evidence="2" id="KW-0132">Cell division</keyword>
<evidence type="ECO:0000256" key="7">
    <source>
        <dbReference type="ARBA" id="ARBA00022833"/>
    </source>
</evidence>
<dbReference type="InterPro" id="IPR013083">
    <property type="entry name" value="Znf_RING/FYVE/PHD"/>
</dbReference>
<protein>
    <recommendedName>
        <fullName evidence="1">Anaphase-promoting complex subunit 11</fullName>
    </recommendedName>
</protein>
<dbReference type="EMBL" id="KQ087215">
    <property type="protein sequence ID" value="KLT41642.1"/>
    <property type="molecule type" value="Genomic_DNA"/>
</dbReference>
<evidence type="ECO:0000256" key="5">
    <source>
        <dbReference type="ARBA" id="ARBA00022776"/>
    </source>
</evidence>
<organism evidence="12 13">
    <name type="scientific">Cutaneotrichosporon oleaginosum</name>
    <dbReference type="NCBI Taxonomy" id="879819"/>
    <lineage>
        <taxon>Eukaryota</taxon>
        <taxon>Fungi</taxon>
        <taxon>Dikarya</taxon>
        <taxon>Basidiomycota</taxon>
        <taxon>Agaricomycotina</taxon>
        <taxon>Tremellomycetes</taxon>
        <taxon>Trichosporonales</taxon>
        <taxon>Trichosporonaceae</taxon>
        <taxon>Cutaneotrichosporon</taxon>
    </lineage>
</organism>
<dbReference type="GO" id="GO:0051301">
    <property type="term" value="P:cell division"/>
    <property type="evidence" value="ECO:0007669"/>
    <property type="project" value="UniProtKB-KW"/>
</dbReference>
<sequence length="159" mass="18102">MKVTIKALRPVAVWKWDTSNEPHKLYHYGNGGVMDDEDEDEECGICRLSFESCCPACKMPGDDCPLIWGTCTHVFHMHCLLQWLETEQSKEQCPLDRRKWETADRKPDRLPTTVDGAPVATLAPGPIVVDDDDSLDEEMRNRLDEAYEDGTMQAFTRSP</sequence>
<dbReference type="RefSeq" id="XP_018278133.1">
    <property type="nucleotide sequence ID" value="XM_018423470.1"/>
</dbReference>
<reference evidence="12 13" key="1">
    <citation type="submission" date="2015-03" db="EMBL/GenBank/DDBJ databases">
        <title>Genomics and transcriptomics of the oil-accumulating basidiomycete yeast T. oleaginosus allow insights into substrate utilization and the diverse evolutionary trajectories of mating systems in fungi.</title>
        <authorList>
            <consortium name="DOE Joint Genome Institute"/>
            <person name="Kourist R."/>
            <person name="Kracht O."/>
            <person name="Bracharz F."/>
            <person name="Lipzen A."/>
            <person name="Nolan M."/>
            <person name="Ohm R."/>
            <person name="Grigoriev I."/>
            <person name="Sun S."/>
            <person name="Heitman J."/>
            <person name="Bruck T."/>
            <person name="Nowrousian M."/>
        </authorList>
    </citation>
    <scope>NUCLEOTIDE SEQUENCE [LARGE SCALE GENOMIC DNA]</scope>
    <source>
        <strain evidence="12 13">IBC0246</strain>
    </source>
</reference>
<dbReference type="InterPro" id="IPR051031">
    <property type="entry name" value="RING-box_E3_Ubiquitin_Ligase"/>
</dbReference>
<dbReference type="SUPFAM" id="SSF57850">
    <property type="entry name" value="RING/U-box"/>
    <property type="match status" value="1"/>
</dbReference>
<dbReference type="GO" id="GO:0031145">
    <property type="term" value="P:anaphase-promoting complex-dependent catabolic process"/>
    <property type="evidence" value="ECO:0007669"/>
    <property type="project" value="InterPro"/>
</dbReference>
<keyword evidence="4 9" id="KW-0863">Zinc-finger</keyword>
<evidence type="ECO:0000313" key="13">
    <source>
        <dbReference type="Proteomes" id="UP000053611"/>
    </source>
</evidence>
<proteinExistence type="predicted"/>
<dbReference type="InterPro" id="IPR024991">
    <property type="entry name" value="RING-H2_APC11"/>
</dbReference>
<evidence type="ECO:0000313" key="12">
    <source>
        <dbReference type="EMBL" id="KLT41642.1"/>
    </source>
</evidence>
<evidence type="ECO:0000256" key="8">
    <source>
        <dbReference type="ARBA" id="ARBA00023306"/>
    </source>
</evidence>
<feature type="region of interest" description="Disordered" evidence="10">
    <location>
        <begin position="102"/>
        <end position="132"/>
    </location>
</feature>
<name>A0A0J0XKQ2_9TREE</name>
<dbReference type="GO" id="GO:0005680">
    <property type="term" value="C:anaphase-promoting complex"/>
    <property type="evidence" value="ECO:0007669"/>
    <property type="project" value="InterPro"/>
</dbReference>
<dbReference type="GeneID" id="28984073"/>
<evidence type="ECO:0000256" key="4">
    <source>
        <dbReference type="ARBA" id="ARBA00022771"/>
    </source>
</evidence>